<feature type="binding site" evidence="5">
    <location>
        <position position="136"/>
    </location>
    <ligand>
        <name>Zn(2+)</name>
        <dbReference type="ChEBI" id="CHEBI:29105"/>
    </ligand>
</feature>
<feature type="compositionally biased region" description="Basic and acidic residues" evidence="6">
    <location>
        <begin position="556"/>
        <end position="574"/>
    </location>
</feature>
<evidence type="ECO:0000259" key="7">
    <source>
        <dbReference type="PROSITE" id="PS50305"/>
    </source>
</evidence>
<proteinExistence type="inferred from homology"/>
<dbReference type="Pfam" id="PF02146">
    <property type="entry name" value="SIR2"/>
    <property type="match status" value="1"/>
</dbReference>
<dbReference type="GO" id="GO:0070403">
    <property type="term" value="F:NAD+ binding"/>
    <property type="evidence" value="ECO:0007669"/>
    <property type="project" value="InterPro"/>
</dbReference>
<evidence type="ECO:0000256" key="6">
    <source>
        <dbReference type="SAM" id="MobiDB-lite"/>
    </source>
</evidence>
<comment type="caution">
    <text evidence="8">The sequence shown here is derived from an EMBL/GenBank/DDBJ whole genome shotgun (WGS) entry which is preliminary data.</text>
</comment>
<dbReference type="GO" id="GO:0046872">
    <property type="term" value="F:metal ion binding"/>
    <property type="evidence" value="ECO:0007669"/>
    <property type="project" value="UniProtKB-KW"/>
</dbReference>
<feature type="region of interest" description="Disordered" evidence="6">
    <location>
        <begin position="556"/>
        <end position="657"/>
    </location>
</feature>
<dbReference type="InterPro" id="IPR026590">
    <property type="entry name" value="Ssirtuin_cat_dom"/>
</dbReference>
<comment type="similarity">
    <text evidence="1">Belongs to the CWC16 family.</text>
</comment>
<keyword evidence="4" id="KW-0520">NAD</keyword>
<feature type="compositionally biased region" description="Basic and acidic residues" evidence="6">
    <location>
        <begin position="581"/>
        <end position="594"/>
    </location>
</feature>
<evidence type="ECO:0000256" key="4">
    <source>
        <dbReference type="ARBA" id="ARBA00023027"/>
    </source>
</evidence>
<gene>
    <name evidence="8" type="ORF">CEP54_006412</name>
</gene>
<dbReference type="PROSITE" id="PS50305">
    <property type="entry name" value="SIRTUIN"/>
    <property type="match status" value="1"/>
</dbReference>
<keyword evidence="9" id="KW-1185">Reference proteome</keyword>
<evidence type="ECO:0000256" key="1">
    <source>
        <dbReference type="ARBA" id="ARBA00005595"/>
    </source>
</evidence>
<dbReference type="PANTHER" id="PTHR12111">
    <property type="entry name" value="SPLICING FACTOR YJU2"/>
    <property type="match status" value="1"/>
</dbReference>
<keyword evidence="3" id="KW-0808">Transferase</keyword>
<dbReference type="InterPro" id="IPR029035">
    <property type="entry name" value="DHS-like_NAD/FAD-binding_dom"/>
</dbReference>
<dbReference type="GO" id="GO:0036055">
    <property type="term" value="F:protein-succinyllysine desuccinylase activity"/>
    <property type="evidence" value="ECO:0007669"/>
    <property type="project" value="InterPro"/>
</dbReference>
<dbReference type="InterPro" id="IPR026591">
    <property type="entry name" value="Sirtuin_cat_small_dom_sf"/>
</dbReference>
<dbReference type="Gene3D" id="3.40.50.1220">
    <property type="entry name" value="TPP-binding domain"/>
    <property type="match status" value="1"/>
</dbReference>
<dbReference type="STRING" id="1325734.A0A428Q757"/>
<accession>A0A428Q757</accession>
<feature type="domain" description="Deacetylase sirtuin-type" evidence="7">
    <location>
        <begin position="1"/>
        <end position="291"/>
    </location>
</feature>
<dbReference type="GO" id="GO:0036054">
    <property type="term" value="F:protein-malonyllysine demalonylase activity"/>
    <property type="evidence" value="ECO:0007669"/>
    <property type="project" value="InterPro"/>
</dbReference>
<dbReference type="GO" id="GO:0071014">
    <property type="term" value="C:post-mRNA release spliceosomal complex"/>
    <property type="evidence" value="ECO:0007669"/>
    <property type="project" value="TreeGrafter"/>
</dbReference>
<feature type="binding site" evidence="5">
    <location>
        <position position="185"/>
    </location>
    <ligand>
        <name>Zn(2+)</name>
        <dbReference type="ChEBI" id="CHEBI:29105"/>
    </ligand>
</feature>
<reference evidence="8 9" key="1">
    <citation type="submission" date="2017-06" db="EMBL/GenBank/DDBJ databases">
        <title>Comparative genomic analysis of Ambrosia Fusariam Clade fungi.</title>
        <authorList>
            <person name="Stajich J.E."/>
            <person name="Carrillo J."/>
            <person name="Kijimoto T."/>
            <person name="Eskalen A."/>
            <person name="O'Donnell K."/>
            <person name="Kasson M."/>
        </authorList>
    </citation>
    <scope>NUCLEOTIDE SEQUENCE [LARGE SCALE GENOMIC DNA]</scope>
    <source>
        <strain evidence="8 9">NRRL62584</strain>
    </source>
</reference>
<dbReference type="GO" id="GO:0000398">
    <property type="term" value="P:mRNA splicing, via spliceosome"/>
    <property type="evidence" value="ECO:0007669"/>
    <property type="project" value="InterPro"/>
</dbReference>
<keyword evidence="5" id="KW-0479">Metal-binding</keyword>
<dbReference type="InterPro" id="IPR003000">
    <property type="entry name" value="Sirtuin"/>
</dbReference>
<dbReference type="AlphaFoldDB" id="A0A428Q757"/>
<feature type="binding site" evidence="5">
    <location>
        <position position="188"/>
    </location>
    <ligand>
        <name>Zn(2+)</name>
        <dbReference type="ChEBI" id="CHEBI:29105"/>
    </ligand>
</feature>
<feature type="active site" description="Proton acceptor" evidence="5">
    <location>
        <position position="123"/>
    </location>
</feature>
<dbReference type="OrthoDB" id="360327at2759"/>
<comment type="similarity">
    <text evidence="2">Belongs to the sirtuin family. Class I subfamily.</text>
</comment>
<evidence type="ECO:0000256" key="2">
    <source>
        <dbReference type="ARBA" id="ARBA00006924"/>
    </source>
</evidence>
<evidence type="ECO:0000313" key="8">
    <source>
        <dbReference type="EMBL" id="RSL61137.1"/>
    </source>
</evidence>
<evidence type="ECO:0000313" key="9">
    <source>
        <dbReference type="Proteomes" id="UP000288168"/>
    </source>
</evidence>
<organism evidence="8 9">
    <name type="scientific">Fusarium duplospermum</name>
    <dbReference type="NCBI Taxonomy" id="1325734"/>
    <lineage>
        <taxon>Eukaryota</taxon>
        <taxon>Fungi</taxon>
        <taxon>Dikarya</taxon>
        <taxon>Ascomycota</taxon>
        <taxon>Pezizomycotina</taxon>
        <taxon>Sordariomycetes</taxon>
        <taxon>Hypocreomycetidae</taxon>
        <taxon>Hypocreales</taxon>
        <taxon>Nectriaceae</taxon>
        <taxon>Fusarium</taxon>
        <taxon>Fusarium solani species complex</taxon>
    </lineage>
</organism>
<dbReference type="InterPro" id="IPR007590">
    <property type="entry name" value="Saf4/Yju2"/>
</dbReference>
<sequence length="657" mass="72647">MPPSTDVDAFHEVLRSSKRILALCGAGLSASSGLPTFRGAGGLWRNYDATTLATPTAFGQDPGLVWMFYGYRRHMALNVKPNPAHYALAALAEKNKDFLCLTQNVDNLSPRANHPPEQLRTLHGSLFDIKCSNGRCDWIQHGNYDDPFFPALAPASEDPEPGKPSPLLDPFHPLEPIPKDQIPKCPKCGKGFQRPGVVWFNEGLDMDMLEGIDAWLDQGKVDLMLVIGTSAKVWPAAGYIDQAREKGARVAVINMEAANDGAKDSDKDFFFGQDAAECLPLLFEPSLLGSGRTQNCRHIKSNLPSLDSSLPLSTHTNPPPAVIMQGFNMGRYVPPDVEGTTSGNRLHGKRPPSYRASGQTVRFEMPFPIWCTSCPKPTIIGQGVRFNAAKSRVGSYFSTPIWSFRFRHADCGGEIEIRTDPKNTAYVVVEGGKKRDTGEDTPREGDAVILTDQEREALRKNAFASLEKTIEDREQLKLATERIDDLAEVSSKHWKDPYTQNQKLRKAFRQERKERERTVAATENLQDRMSLGIDIVSATEEDARRAALVDFGSADENGRDRALSKPLFKSDKKPAKTSSKLKTEKEASKRKETLVSELLGNTRASTDPFLLNNRSEPKGTSRLPGLKRKRPQEPEAPSKAQAQTQEAATGLVDYDSD</sequence>
<dbReference type="PANTHER" id="PTHR12111:SF2">
    <property type="entry name" value="SPLICING FACTOR YJU2B-RELATED"/>
    <property type="match status" value="1"/>
</dbReference>
<dbReference type="EMBL" id="NKCI01000053">
    <property type="protein sequence ID" value="RSL61137.1"/>
    <property type="molecule type" value="Genomic_DNA"/>
</dbReference>
<name>A0A428Q757_9HYPO</name>
<evidence type="ECO:0000256" key="5">
    <source>
        <dbReference type="PROSITE-ProRule" id="PRU00236"/>
    </source>
</evidence>
<keyword evidence="5" id="KW-0862">Zinc</keyword>
<dbReference type="SUPFAM" id="SSF52467">
    <property type="entry name" value="DHS-like NAD/FAD-binding domain"/>
    <property type="match status" value="1"/>
</dbReference>
<dbReference type="Gene3D" id="3.30.1600.10">
    <property type="entry name" value="SIR2/SIRT2 'Small Domain"/>
    <property type="match status" value="1"/>
</dbReference>
<evidence type="ECO:0000256" key="3">
    <source>
        <dbReference type="ARBA" id="ARBA00022679"/>
    </source>
</evidence>
<dbReference type="Pfam" id="PF04502">
    <property type="entry name" value="Saf4_Yju2"/>
    <property type="match status" value="1"/>
</dbReference>
<protein>
    <recommendedName>
        <fullName evidence="7">Deacetylase sirtuin-type domain-containing protein</fullName>
    </recommendedName>
</protein>
<dbReference type="InterPro" id="IPR027546">
    <property type="entry name" value="Sirtuin_class_III"/>
</dbReference>
<feature type="binding site" evidence="5">
    <location>
        <position position="131"/>
    </location>
    <ligand>
        <name>Zn(2+)</name>
        <dbReference type="ChEBI" id="CHEBI:29105"/>
    </ligand>
</feature>
<dbReference type="CDD" id="cd01412">
    <property type="entry name" value="SIRT5_Af1_CobB"/>
    <property type="match status" value="1"/>
</dbReference>
<dbReference type="GO" id="GO:0005684">
    <property type="term" value="C:U2-type spliceosomal complex"/>
    <property type="evidence" value="ECO:0007669"/>
    <property type="project" value="TreeGrafter"/>
</dbReference>
<dbReference type="Proteomes" id="UP000288168">
    <property type="component" value="Unassembled WGS sequence"/>
</dbReference>